<dbReference type="PANTHER" id="PTHR43408:SF2">
    <property type="entry name" value="FMN REDUCTASE (NADPH)"/>
    <property type="match status" value="1"/>
</dbReference>
<evidence type="ECO:0000313" key="7">
    <source>
        <dbReference type="Proteomes" id="UP000594688"/>
    </source>
</evidence>
<evidence type="ECO:0000256" key="1">
    <source>
        <dbReference type="ARBA" id="ARBA00005990"/>
    </source>
</evidence>
<evidence type="ECO:0000259" key="5">
    <source>
        <dbReference type="Pfam" id="PF03358"/>
    </source>
</evidence>
<dbReference type="KEGG" id="nli:G3M70_15190"/>
<dbReference type="InterPro" id="IPR029039">
    <property type="entry name" value="Flavoprotein-like_sf"/>
</dbReference>
<proteinExistence type="inferred from homology"/>
<sequence length="175" mass="19458">MNSILLIQGSLNPNSKTSVVIQHAADELQKRGKGHEILDLRHLDLPFCDGRSLAQYNEDTQKAYKKMEDAQGYIWGMPVYCFSVSGPLKNFIDLTAGAMENKVSATICNAGGNRSYMALGDLSRILAFEARVVTVQPAVYTTYEDFKDGALINETINERINEMIDALLIHTSNRL</sequence>
<dbReference type="InterPro" id="IPR051814">
    <property type="entry name" value="NAD(P)H-dep_FMN_reductase"/>
</dbReference>
<name>A0A7T0BY76_9BACT</name>
<dbReference type="PANTHER" id="PTHR43408">
    <property type="entry name" value="FMN REDUCTASE (NADPH)"/>
    <property type="match status" value="1"/>
</dbReference>
<organism evidence="6 7">
    <name type="scientific">Candidatus Nitronauta litoralis</name>
    <dbReference type="NCBI Taxonomy" id="2705533"/>
    <lineage>
        <taxon>Bacteria</taxon>
        <taxon>Pseudomonadati</taxon>
        <taxon>Nitrospinota/Tectimicrobiota group</taxon>
        <taxon>Nitrospinota</taxon>
        <taxon>Nitrospinia</taxon>
        <taxon>Nitrospinales</taxon>
        <taxon>Nitrospinaceae</taxon>
        <taxon>Candidatus Nitronauta</taxon>
    </lineage>
</organism>
<dbReference type="GO" id="GO:0016491">
    <property type="term" value="F:oxidoreductase activity"/>
    <property type="evidence" value="ECO:0007669"/>
    <property type="project" value="UniProtKB-KW"/>
</dbReference>
<keyword evidence="3" id="KW-0288">FMN</keyword>
<evidence type="ECO:0000256" key="4">
    <source>
        <dbReference type="ARBA" id="ARBA00023002"/>
    </source>
</evidence>
<dbReference type="Proteomes" id="UP000594688">
    <property type="component" value="Chromosome"/>
</dbReference>
<protein>
    <submittedName>
        <fullName evidence="6">NAD(P)H-dependent oxidoreductase</fullName>
    </submittedName>
</protein>
<accession>A0A7T0BY76</accession>
<dbReference type="InterPro" id="IPR005025">
    <property type="entry name" value="FMN_Rdtase-like_dom"/>
</dbReference>
<dbReference type="EMBL" id="CP048685">
    <property type="protein sequence ID" value="QPJ63145.1"/>
    <property type="molecule type" value="Genomic_DNA"/>
</dbReference>
<feature type="domain" description="NADPH-dependent FMN reductase-like" evidence="5">
    <location>
        <begin position="4"/>
        <end position="139"/>
    </location>
</feature>
<evidence type="ECO:0000313" key="6">
    <source>
        <dbReference type="EMBL" id="QPJ63145.1"/>
    </source>
</evidence>
<evidence type="ECO:0000256" key="3">
    <source>
        <dbReference type="ARBA" id="ARBA00022643"/>
    </source>
</evidence>
<dbReference type="SUPFAM" id="SSF52218">
    <property type="entry name" value="Flavoproteins"/>
    <property type="match status" value="1"/>
</dbReference>
<gene>
    <name evidence="6" type="ORF">G3M70_15190</name>
</gene>
<keyword evidence="2" id="KW-0285">Flavoprotein</keyword>
<reference evidence="6 7" key="1">
    <citation type="submission" date="2020-02" db="EMBL/GenBank/DDBJ databases">
        <title>Genomic and physiological characterization of two novel Nitrospinaceae genera.</title>
        <authorList>
            <person name="Mueller A.J."/>
            <person name="Jung M.-Y."/>
            <person name="Strachan C.R."/>
            <person name="Herbold C.W."/>
            <person name="Kirkegaard R.H."/>
            <person name="Daims H."/>
        </authorList>
    </citation>
    <scope>NUCLEOTIDE SEQUENCE [LARGE SCALE GENOMIC DNA]</scope>
    <source>
        <strain evidence="6">EB</strain>
    </source>
</reference>
<dbReference type="AlphaFoldDB" id="A0A7T0BY76"/>
<dbReference type="Pfam" id="PF03358">
    <property type="entry name" value="FMN_red"/>
    <property type="match status" value="1"/>
</dbReference>
<comment type="similarity">
    <text evidence="1">Belongs to the SsuE family.</text>
</comment>
<keyword evidence="4" id="KW-0560">Oxidoreductase</keyword>
<evidence type="ECO:0000256" key="2">
    <source>
        <dbReference type="ARBA" id="ARBA00022630"/>
    </source>
</evidence>
<dbReference type="Gene3D" id="3.40.50.360">
    <property type="match status" value="1"/>
</dbReference>